<dbReference type="PANTHER" id="PTHR35526">
    <property type="entry name" value="ANTI-SIGMA-F FACTOR RSBW-RELATED"/>
    <property type="match status" value="1"/>
</dbReference>
<dbReference type="InterPro" id="IPR050267">
    <property type="entry name" value="Anti-sigma-factor_SerPK"/>
</dbReference>
<feature type="domain" description="Histidine kinase/HSP90-like ATPase" evidence="3">
    <location>
        <begin position="41"/>
        <end position="147"/>
    </location>
</feature>
<reference evidence="4" key="1">
    <citation type="submission" date="2022-06" db="EMBL/GenBank/DDBJ databases">
        <title>Complete genome sequence of Streptomyces nigrescens HEK616.</title>
        <authorList>
            <person name="Asamizu S."/>
            <person name="Onaka H."/>
        </authorList>
    </citation>
    <scope>NUCLEOTIDE SEQUENCE</scope>
    <source>
        <strain evidence="4">HEK616</strain>
    </source>
</reference>
<dbReference type="Pfam" id="PF13581">
    <property type="entry name" value="HATPase_c_2"/>
    <property type="match status" value="1"/>
</dbReference>
<sequence>MIKRIPVRRLVRDRRTPERAMAQPPEEDEHSSPTHQGYIRTAAQARDVTRGFLASLGASNRTEAEAVLLVVSELVTNAERHARGVTGFRLEAGPGSIMVTVSDASTDPPRLRHTNAFEPGGFGWYLVQDLAADVTVEIQPHGKSVRALLRALLPLAH</sequence>
<gene>
    <name evidence="4" type="ORF">HEK616_06830</name>
</gene>
<keyword evidence="1" id="KW-0418">Kinase</keyword>
<accession>A0ABM7ZLB5</accession>
<feature type="region of interest" description="Disordered" evidence="2">
    <location>
        <begin position="1"/>
        <end position="36"/>
    </location>
</feature>
<dbReference type="EMBL" id="AP026073">
    <property type="protein sequence ID" value="BDM67196.1"/>
    <property type="molecule type" value="Genomic_DNA"/>
</dbReference>
<keyword evidence="1" id="KW-0808">Transferase</keyword>
<keyword evidence="1" id="KW-0723">Serine/threonine-protein kinase</keyword>
<evidence type="ECO:0000259" key="3">
    <source>
        <dbReference type="Pfam" id="PF13581"/>
    </source>
</evidence>
<name>A0ABM7ZLB5_STRNI</name>
<evidence type="ECO:0000313" key="4">
    <source>
        <dbReference type="EMBL" id="BDM67196.1"/>
    </source>
</evidence>
<organism evidence="4 5">
    <name type="scientific">Streptomyces nigrescens</name>
    <dbReference type="NCBI Taxonomy" id="1920"/>
    <lineage>
        <taxon>Bacteria</taxon>
        <taxon>Bacillati</taxon>
        <taxon>Actinomycetota</taxon>
        <taxon>Actinomycetes</taxon>
        <taxon>Kitasatosporales</taxon>
        <taxon>Streptomycetaceae</taxon>
        <taxon>Streptomyces</taxon>
    </lineage>
</organism>
<dbReference type="PANTHER" id="PTHR35526:SF3">
    <property type="entry name" value="ANTI-SIGMA-F FACTOR RSBW"/>
    <property type="match status" value="1"/>
</dbReference>
<feature type="compositionally biased region" description="Basic residues" evidence="2">
    <location>
        <begin position="1"/>
        <end position="12"/>
    </location>
</feature>
<evidence type="ECO:0000256" key="1">
    <source>
        <dbReference type="ARBA" id="ARBA00022527"/>
    </source>
</evidence>
<evidence type="ECO:0000256" key="2">
    <source>
        <dbReference type="SAM" id="MobiDB-lite"/>
    </source>
</evidence>
<evidence type="ECO:0000313" key="5">
    <source>
        <dbReference type="Proteomes" id="UP001059597"/>
    </source>
</evidence>
<dbReference type="CDD" id="cd16936">
    <property type="entry name" value="HATPase_RsbW-like"/>
    <property type="match status" value="1"/>
</dbReference>
<dbReference type="InterPro" id="IPR003594">
    <property type="entry name" value="HATPase_dom"/>
</dbReference>
<protein>
    <recommendedName>
        <fullName evidence="3">Histidine kinase/HSP90-like ATPase domain-containing protein</fullName>
    </recommendedName>
</protein>
<dbReference type="Proteomes" id="UP001059597">
    <property type="component" value="Chromosome"/>
</dbReference>
<dbReference type="SUPFAM" id="SSF55874">
    <property type="entry name" value="ATPase domain of HSP90 chaperone/DNA topoisomerase II/histidine kinase"/>
    <property type="match status" value="1"/>
</dbReference>
<proteinExistence type="predicted"/>
<dbReference type="Gene3D" id="3.30.565.10">
    <property type="entry name" value="Histidine kinase-like ATPase, C-terminal domain"/>
    <property type="match status" value="1"/>
</dbReference>
<dbReference type="InterPro" id="IPR036890">
    <property type="entry name" value="HATPase_C_sf"/>
</dbReference>
<keyword evidence="5" id="KW-1185">Reference proteome</keyword>